<name>A0A9X0W8N2_9GAMM</name>
<dbReference type="CDD" id="cd07570">
    <property type="entry name" value="GAT_Gln-NAD-synth"/>
    <property type="match status" value="1"/>
</dbReference>
<dbReference type="Gene3D" id="3.40.50.620">
    <property type="entry name" value="HUPs"/>
    <property type="match status" value="1"/>
</dbReference>
<evidence type="ECO:0000256" key="1">
    <source>
        <dbReference type="ARBA" id="ARBA00005188"/>
    </source>
</evidence>
<evidence type="ECO:0000256" key="6">
    <source>
        <dbReference type="ARBA" id="ARBA00023027"/>
    </source>
</evidence>
<dbReference type="InterPro" id="IPR014729">
    <property type="entry name" value="Rossmann-like_a/b/a_fold"/>
</dbReference>
<sequence length="711" mass="78114">MSDFFNLYQQGLARAAVCVPEVRISNPPANAEATIRLARRAHDAGALIALFPELGLTAYSNDDLFHQQTLLDAALAALAQVVEASRVLRPLIAVGLPLRIDGRLFNCAVAIHAGRILGVTPKSYLPSYREFYEKRQFAAADALLRPEMALLGQAVPIGTDLLFEASSLPGLVLHMELCEDLWAPIPPSTYAAMAGATVLLNLSASNITIGKASYRNDLCAAQSGKCIAAYLYSAAGPGESTTDLAWDGHALIFEQDRLLAESERFPNTEQMISADIDLERLQQERLRATSFSDSIRAERERLQSMRRVRFSPELPSGDLGLRRAIARFPYVPAESAERDAQCYEAYNIQVHGLAQRLRATGINRIVIGVSGGLDSTQALLVAARTMDRLGLPRGNILAYTLPGFATSRETRANALALMQALGTSAEEIDIRPSCRQMLADLRHPFADGEPVYDVTFENVQAGERTSHLFRLANHHNALVLGTGDLSEIALGWSTYGVGDQMSHYNVNASVPKTLIQYLIRWVIASDQFDAHTNALLQAILDTEISPELVPADANWDSTDAKTASADAHAATTDAKTATGVSTASGLQSTEAKIGPYELQDFNTYWISRYGLRPSKVAFLAWHAWHDKTRGLWPGNLPEARRHQYDLAEIKRWLEVFLFRFFQISQFKRSCMPNGPKVGSGGSLSPRGDWRAPSDAEAKIWLQELRENVPDL</sequence>
<dbReference type="HAMAP" id="MF_02090">
    <property type="entry name" value="NadE_glutamine_dep"/>
    <property type="match status" value="1"/>
</dbReference>
<keyword evidence="6 7" id="KW-0520">NAD</keyword>
<keyword evidence="12" id="KW-1185">Reference proteome</keyword>
<reference evidence="11 12" key="1">
    <citation type="journal article" date="2020" name="Microorganisms">
        <title>Osmotic Adaptation and Compatible Solute Biosynthesis of Phototrophic Bacteria as Revealed from Genome Analyses.</title>
        <authorList>
            <person name="Imhoff J.F."/>
            <person name="Rahn T."/>
            <person name="Kunzel S."/>
            <person name="Keller A."/>
            <person name="Neulinger S.C."/>
        </authorList>
    </citation>
    <scope>NUCLEOTIDE SEQUENCE [LARGE SCALE GENOMIC DNA]</scope>
    <source>
        <strain evidence="11 12">DSM 25653</strain>
    </source>
</reference>
<comment type="similarity">
    <text evidence="2 7 8">In the C-terminal section; belongs to the NAD synthetase family.</text>
</comment>
<evidence type="ECO:0000256" key="7">
    <source>
        <dbReference type="HAMAP-Rule" id="MF_02090"/>
    </source>
</evidence>
<comment type="catalytic activity">
    <reaction evidence="7 8">
        <text>deamido-NAD(+) + L-glutamine + ATP + H2O = L-glutamate + AMP + diphosphate + NAD(+) + H(+)</text>
        <dbReference type="Rhea" id="RHEA:24384"/>
        <dbReference type="ChEBI" id="CHEBI:15377"/>
        <dbReference type="ChEBI" id="CHEBI:15378"/>
        <dbReference type="ChEBI" id="CHEBI:29985"/>
        <dbReference type="ChEBI" id="CHEBI:30616"/>
        <dbReference type="ChEBI" id="CHEBI:33019"/>
        <dbReference type="ChEBI" id="CHEBI:57540"/>
        <dbReference type="ChEBI" id="CHEBI:58359"/>
        <dbReference type="ChEBI" id="CHEBI:58437"/>
        <dbReference type="ChEBI" id="CHEBI:456215"/>
        <dbReference type="EC" id="6.3.5.1"/>
    </reaction>
</comment>
<dbReference type="PROSITE" id="PS50263">
    <property type="entry name" value="CN_HYDROLASE"/>
    <property type="match status" value="1"/>
</dbReference>
<feature type="binding site" evidence="7">
    <location>
        <position position="458"/>
    </location>
    <ligand>
        <name>deamido-NAD(+)</name>
        <dbReference type="ChEBI" id="CHEBI:58437"/>
        <note>ligand shared between two neighboring subunits</note>
    </ligand>
</feature>
<feature type="domain" description="CN hydrolase" evidence="10">
    <location>
        <begin position="13"/>
        <end position="278"/>
    </location>
</feature>
<dbReference type="FunFam" id="3.40.50.620:FF:000155">
    <property type="entry name" value="Glutamine-dependent NAD(+) synthetase"/>
    <property type="match status" value="1"/>
</dbReference>
<dbReference type="GO" id="GO:0008795">
    <property type="term" value="F:NAD+ synthase activity"/>
    <property type="evidence" value="ECO:0007669"/>
    <property type="project" value="UniProtKB-UniRule"/>
</dbReference>
<dbReference type="SUPFAM" id="SSF56317">
    <property type="entry name" value="Carbon-nitrogen hydrolase"/>
    <property type="match status" value="1"/>
</dbReference>
<dbReference type="InterPro" id="IPR003694">
    <property type="entry name" value="NAD_synthase"/>
</dbReference>
<gene>
    <name evidence="7" type="primary">nadE</name>
    <name evidence="11" type="ORF">CKO42_11665</name>
</gene>
<dbReference type="EC" id="6.3.5.1" evidence="7 8"/>
<accession>A0A9X0W8N2</accession>
<feature type="binding site" evidence="7">
    <location>
        <position position="487"/>
    </location>
    <ligand>
        <name>deamido-NAD(+)</name>
        <dbReference type="ChEBI" id="CHEBI:58437"/>
        <note>ligand shared between two neighboring subunits</note>
    </ligand>
</feature>
<evidence type="ECO:0000256" key="8">
    <source>
        <dbReference type="PIRNR" id="PIRNR006630"/>
    </source>
</evidence>
<dbReference type="AlphaFoldDB" id="A0A9X0W8N2"/>
<dbReference type="Gene3D" id="1.10.10.1140">
    <property type="entry name" value="Glutamine-dependent NAD+ synthetase, C-terminal domain"/>
    <property type="match status" value="1"/>
</dbReference>
<evidence type="ECO:0000313" key="11">
    <source>
        <dbReference type="EMBL" id="MBK1619077.1"/>
    </source>
</evidence>
<dbReference type="PIRSF" id="PIRSF006630">
    <property type="entry name" value="NADS_GAT"/>
    <property type="match status" value="1"/>
</dbReference>
<evidence type="ECO:0000256" key="3">
    <source>
        <dbReference type="ARBA" id="ARBA00022598"/>
    </source>
</evidence>
<dbReference type="GO" id="GO:0005524">
    <property type="term" value="F:ATP binding"/>
    <property type="evidence" value="ECO:0007669"/>
    <property type="project" value="UniProtKB-UniRule"/>
</dbReference>
<keyword evidence="5 7" id="KW-0067">ATP-binding</keyword>
<dbReference type="GO" id="GO:0004359">
    <property type="term" value="F:glutaminase activity"/>
    <property type="evidence" value="ECO:0007669"/>
    <property type="project" value="InterPro"/>
</dbReference>
<dbReference type="Proteomes" id="UP001138768">
    <property type="component" value="Unassembled WGS sequence"/>
</dbReference>
<feature type="binding site" evidence="7">
    <location>
        <begin position="492"/>
        <end position="495"/>
    </location>
    <ligand>
        <name>deamido-NAD(+)</name>
        <dbReference type="ChEBI" id="CHEBI:58437"/>
        <note>ligand shared between two neighboring subunits</note>
    </ligand>
</feature>
<feature type="binding site" evidence="7">
    <location>
        <position position="211"/>
    </location>
    <ligand>
        <name>L-glutamine</name>
        <dbReference type="ChEBI" id="CHEBI:58359"/>
    </ligand>
</feature>
<feature type="binding site" evidence="7">
    <location>
        <position position="667"/>
    </location>
    <ligand>
        <name>deamido-NAD(+)</name>
        <dbReference type="ChEBI" id="CHEBI:58437"/>
        <note>ligand shared between two neighboring subunits</note>
    </ligand>
</feature>
<dbReference type="FunFam" id="1.10.10.1140:FF:000001">
    <property type="entry name" value="Glutamine-dependent NAD(+) synthetase"/>
    <property type="match status" value="1"/>
</dbReference>
<dbReference type="Pfam" id="PF00795">
    <property type="entry name" value="CN_hydrolase"/>
    <property type="match status" value="1"/>
</dbReference>
<evidence type="ECO:0000259" key="10">
    <source>
        <dbReference type="PROSITE" id="PS50263"/>
    </source>
</evidence>
<dbReference type="PANTHER" id="PTHR23090">
    <property type="entry name" value="NH 3 /GLUTAMINE-DEPENDENT NAD + SYNTHETASE"/>
    <property type="match status" value="1"/>
</dbReference>
<feature type="active site" description="Proton acceptor; for glutaminase activity" evidence="7">
    <location>
        <position position="53"/>
    </location>
</feature>
<dbReference type="CDD" id="cd00553">
    <property type="entry name" value="NAD_synthase"/>
    <property type="match status" value="1"/>
</dbReference>
<dbReference type="InterPro" id="IPR036526">
    <property type="entry name" value="C-N_Hydrolase_sf"/>
</dbReference>
<dbReference type="InterPro" id="IPR003010">
    <property type="entry name" value="C-N_Hydrolase"/>
</dbReference>
<evidence type="ECO:0000256" key="5">
    <source>
        <dbReference type="ARBA" id="ARBA00022840"/>
    </source>
</evidence>
<evidence type="ECO:0000256" key="4">
    <source>
        <dbReference type="ARBA" id="ARBA00022741"/>
    </source>
</evidence>
<dbReference type="EMBL" id="NRRY01000017">
    <property type="protein sequence ID" value="MBK1619077.1"/>
    <property type="molecule type" value="Genomic_DNA"/>
</dbReference>
<organism evidence="11 12">
    <name type="scientific">Lamprobacter modestohalophilus</name>
    <dbReference type="NCBI Taxonomy" id="1064514"/>
    <lineage>
        <taxon>Bacteria</taxon>
        <taxon>Pseudomonadati</taxon>
        <taxon>Pseudomonadota</taxon>
        <taxon>Gammaproteobacteria</taxon>
        <taxon>Chromatiales</taxon>
        <taxon>Chromatiaceae</taxon>
        <taxon>Lamprobacter</taxon>
    </lineage>
</organism>
<dbReference type="NCBIfam" id="TIGR00552">
    <property type="entry name" value="nadE"/>
    <property type="match status" value="1"/>
</dbReference>
<dbReference type="InterPro" id="IPR022310">
    <property type="entry name" value="NAD/GMP_synthase"/>
</dbReference>
<dbReference type="PANTHER" id="PTHR23090:SF9">
    <property type="entry name" value="GLUTAMINE-DEPENDENT NAD(+) SYNTHETASE"/>
    <property type="match status" value="1"/>
</dbReference>
<dbReference type="InterPro" id="IPR041856">
    <property type="entry name" value="NAD+_synth_C"/>
</dbReference>
<dbReference type="Gene3D" id="3.60.110.10">
    <property type="entry name" value="Carbon-nitrogen hydrolase"/>
    <property type="match status" value="1"/>
</dbReference>
<comment type="caution">
    <text evidence="11">The sequence shown here is derived from an EMBL/GenBank/DDBJ whole genome shotgun (WGS) entry which is preliminary data.</text>
</comment>
<proteinExistence type="inferred from homology"/>
<protein>
    <recommendedName>
        <fullName evidence="7 8">Glutamine-dependent NAD(+) synthetase</fullName>
        <ecNumber evidence="7 8">6.3.5.1</ecNumber>
    </recommendedName>
    <alternativeName>
        <fullName evidence="7 8">NAD(+) synthase [glutamine-hydrolyzing]</fullName>
    </alternativeName>
</protein>
<evidence type="ECO:0000313" key="12">
    <source>
        <dbReference type="Proteomes" id="UP001138768"/>
    </source>
</evidence>
<dbReference type="GO" id="GO:0005737">
    <property type="term" value="C:cytoplasm"/>
    <property type="evidence" value="ECO:0007669"/>
    <property type="project" value="InterPro"/>
</dbReference>
<dbReference type="Pfam" id="PF02540">
    <property type="entry name" value="NAD_synthase"/>
    <property type="match status" value="1"/>
</dbReference>
<dbReference type="GO" id="GO:0009435">
    <property type="term" value="P:NAD+ biosynthetic process"/>
    <property type="evidence" value="ECO:0007669"/>
    <property type="project" value="UniProtKB-UniRule"/>
</dbReference>
<evidence type="ECO:0000256" key="9">
    <source>
        <dbReference type="RuleBase" id="RU003811"/>
    </source>
</evidence>
<dbReference type="GO" id="GO:0003952">
    <property type="term" value="F:NAD+ synthase (glutamine-hydrolyzing) activity"/>
    <property type="evidence" value="ECO:0007669"/>
    <property type="project" value="UniProtKB-UniRule"/>
</dbReference>
<feature type="binding site" evidence="7">
    <location>
        <position position="128"/>
    </location>
    <ligand>
        <name>L-glutamine</name>
        <dbReference type="ChEBI" id="CHEBI:58359"/>
    </ligand>
</feature>
<dbReference type="RefSeq" id="WP_200244035.1">
    <property type="nucleotide sequence ID" value="NZ_NRRY01000017.1"/>
</dbReference>
<dbReference type="InterPro" id="IPR014445">
    <property type="entry name" value="Gln-dep_NAD_synthase"/>
</dbReference>
<feature type="active site" description="For glutaminase activity" evidence="7">
    <location>
        <position position="122"/>
    </location>
</feature>
<feature type="binding site" evidence="7">
    <location>
        <begin position="368"/>
        <end position="375"/>
    </location>
    <ligand>
        <name>ATP</name>
        <dbReference type="ChEBI" id="CHEBI:30616"/>
    </ligand>
</feature>
<comment type="pathway">
    <text evidence="1 7 8">Cofactor biosynthesis; NAD(+) biosynthesis; NAD(+) from deamido-NAD(+) (L-Gln route): step 1/1.</text>
</comment>
<feature type="active site" description="Nucleophile; for glutaminase activity" evidence="7">
    <location>
        <position position="178"/>
    </location>
</feature>
<feature type="binding site" evidence="7">
    <location>
        <position position="205"/>
    </location>
    <ligand>
        <name>L-glutamine</name>
        <dbReference type="ChEBI" id="CHEBI:58359"/>
    </ligand>
</feature>
<feature type="binding site" evidence="7">
    <location>
        <position position="482"/>
    </location>
    <ligand>
        <name>ATP</name>
        <dbReference type="ChEBI" id="CHEBI:30616"/>
    </ligand>
</feature>
<evidence type="ECO:0000256" key="2">
    <source>
        <dbReference type="ARBA" id="ARBA00007145"/>
    </source>
</evidence>
<comment type="function">
    <text evidence="7">Catalyzes the ATP-dependent amidation of deamido-NAD to form NAD. Uses L-glutamine as a nitrogen source.</text>
</comment>
<comment type="similarity">
    <text evidence="9">Belongs to the NAD synthetase family.</text>
</comment>
<dbReference type="NCBIfam" id="NF002730">
    <property type="entry name" value="PRK02628.1"/>
    <property type="match status" value="1"/>
</dbReference>
<dbReference type="SUPFAM" id="SSF52402">
    <property type="entry name" value="Adenine nucleotide alpha hydrolases-like"/>
    <property type="match status" value="1"/>
</dbReference>
<keyword evidence="4 7" id="KW-0547">Nucleotide-binding</keyword>
<keyword evidence="3 7" id="KW-0436">Ligase</keyword>